<keyword evidence="3" id="KW-0804">Transcription</keyword>
<dbReference type="GO" id="GO:0000976">
    <property type="term" value="F:transcription cis-regulatory region binding"/>
    <property type="evidence" value="ECO:0007669"/>
    <property type="project" value="TreeGrafter"/>
</dbReference>
<dbReference type="SUPFAM" id="SSF46689">
    <property type="entry name" value="Homeodomain-like"/>
    <property type="match status" value="1"/>
</dbReference>
<comment type="caution">
    <text evidence="6">The sequence shown here is derived from an EMBL/GenBank/DDBJ whole genome shotgun (WGS) entry which is preliminary data.</text>
</comment>
<accession>A0A7W9DRI2</accession>
<dbReference type="Gene3D" id="1.10.357.10">
    <property type="entry name" value="Tetracycline Repressor, domain 2"/>
    <property type="match status" value="1"/>
</dbReference>
<evidence type="ECO:0000313" key="6">
    <source>
        <dbReference type="EMBL" id="MBB5628134.1"/>
    </source>
</evidence>
<evidence type="ECO:0000256" key="2">
    <source>
        <dbReference type="ARBA" id="ARBA00023125"/>
    </source>
</evidence>
<keyword evidence="2 4" id="KW-0238">DNA-binding</keyword>
<dbReference type="PANTHER" id="PTHR30055:SF234">
    <property type="entry name" value="HTH-TYPE TRANSCRIPTIONAL REGULATOR BETI"/>
    <property type="match status" value="1"/>
</dbReference>
<evidence type="ECO:0000256" key="1">
    <source>
        <dbReference type="ARBA" id="ARBA00023015"/>
    </source>
</evidence>
<dbReference type="Pfam" id="PF00440">
    <property type="entry name" value="TetR_N"/>
    <property type="match status" value="1"/>
</dbReference>
<name>A0A7W9DRI2_9ACTN</name>
<protein>
    <submittedName>
        <fullName evidence="6">AcrR family transcriptional regulator</fullName>
    </submittedName>
</protein>
<keyword evidence="1" id="KW-0805">Transcription regulation</keyword>
<dbReference type="RefSeq" id="WP_184612695.1">
    <property type="nucleotide sequence ID" value="NZ_BOOS01000017.1"/>
</dbReference>
<organism evidence="6 7">
    <name type="scientific">Sphaerisporangium krabiense</name>
    <dbReference type="NCBI Taxonomy" id="763782"/>
    <lineage>
        <taxon>Bacteria</taxon>
        <taxon>Bacillati</taxon>
        <taxon>Actinomycetota</taxon>
        <taxon>Actinomycetes</taxon>
        <taxon>Streptosporangiales</taxon>
        <taxon>Streptosporangiaceae</taxon>
        <taxon>Sphaerisporangium</taxon>
    </lineage>
</organism>
<gene>
    <name evidence="6" type="ORF">BJ981_003833</name>
</gene>
<evidence type="ECO:0000256" key="4">
    <source>
        <dbReference type="PROSITE-ProRule" id="PRU00335"/>
    </source>
</evidence>
<evidence type="ECO:0000313" key="7">
    <source>
        <dbReference type="Proteomes" id="UP000588112"/>
    </source>
</evidence>
<dbReference type="GO" id="GO:0003700">
    <property type="term" value="F:DNA-binding transcription factor activity"/>
    <property type="evidence" value="ECO:0007669"/>
    <property type="project" value="TreeGrafter"/>
</dbReference>
<dbReference type="AlphaFoldDB" id="A0A7W9DRI2"/>
<proteinExistence type="predicted"/>
<feature type="DNA-binding region" description="H-T-H motif" evidence="4">
    <location>
        <begin position="37"/>
        <end position="56"/>
    </location>
</feature>
<dbReference type="Pfam" id="PF21597">
    <property type="entry name" value="TetR_C_43"/>
    <property type="match status" value="1"/>
</dbReference>
<evidence type="ECO:0000256" key="3">
    <source>
        <dbReference type="ARBA" id="ARBA00023163"/>
    </source>
</evidence>
<dbReference type="InterPro" id="IPR009057">
    <property type="entry name" value="Homeodomain-like_sf"/>
</dbReference>
<dbReference type="InterPro" id="IPR001647">
    <property type="entry name" value="HTH_TetR"/>
</dbReference>
<dbReference type="PROSITE" id="PS50977">
    <property type="entry name" value="HTH_TETR_2"/>
    <property type="match status" value="1"/>
</dbReference>
<keyword evidence="7" id="KW-1185">Reference proteome</keyword>
<dbReference type="EMBL" id="JACHBR010000001">
    <property type="protein sequence ID" value="MBB5628134.1"/>
    <property type="molecule type" value="Genomic_DNA"/>
</dbReference>
<dbReference type="PRINTS" id="PR00455">
    <property type="entry name" value="HTHTETR"/>
</dbReference>
<dbReference type="Proteomes" id="UP000588112">
    <property type="component" value="Unassembled WGS sequence"/>
</dbReference>
<dbReference type="InterPro" id="IPR036271">
    <property type="entry name" value="Tet_transcr_reg_TetR-rel_C_sf"/>
</dbReference>
<feature type="domain" description="HTH tetR-type" evidence="5">
    <location>
        <begin position="15"/>
        <end position="74"/>
    </location>
</feature>
<reference evidence="6 7" key="1">
    <citation type="submission" date="2020-08" db="EMBL/GenBank/DDBJ databases">
        <title>Sequencing the genomes of 1000 actinobacteria strains.</title>
        <authorList>
            <person name="Klenk H.-P."/>
        </authorList>
    </citation>
    <scope>NUCLEOTIDE SEQUENCE [LARGE SCALE GENOMIC DNA]</scope>
    <source>
        <strain evidence="6 7">DSM 45790</strain>
    </source>
</reference>
<sequence>MTGQETGEELRADARRNREALLAVARAAFAEEGTDASLREIARRAGVGIGTLYRHFPTREALLEAALRDGLESLRAAADDSLDAESPIEALAAWLERFSARSSAWCGLPRSVLTALHSEKSELHATSAAMVDAATRLLVRAQEAGEVRADVEPEDLFAAAAAIGWVAENADPGRAARILTLLRDGLRPVDG</sequence>
<dbReference type="PANTHER" id="PTHR30055">
    <property type="entry name" value="HTH-TYPE TRANSCRIPTIONAL REGULATOR RUTR"/>
    <property type="match status" value="1"/>
</dbReference>
<dbReference type="SUPFAM" id="SSF48498">
    <property type="entry name" value="Tetracyclin repressor-like, C-terminal domain"/>
    <property type="match status" value="1"/>
</dbReference>
<dbReference type="InterPro" id="IPR050109">
    <property type="entry name" value="HTH-type_TetR-like_transc_reg"/>
</dbReference>
<dbReference type="InterPro" id="IPR049445">
    <property type="entry name" value="TetR_SbtR-like_C"/>
</dbReference>
<evidence type="ECO:0000259" key="5">
    <source>
        <dbReference type="PROSITE" id="PS50977"/>
    </source>
</evidence>